<evidence type="ECO:0000259" key="4">
    <source>
        <dbReference type="PROSITE" id="PS50977"/>
    </source>
</evidence>
<feature type="DNA-binding region" description="H-T-H motif" evidence="3">
    <location>
        <begin position="38"/>
        <end position="57"/>
    </location>
</feature>
<dbReference type="InterPro" id="IPR050109">
    <property type="entry name" value="HTH-type_TetR-like_transc_reg"/>
</dbReference>
<keyword evidence="1" id="KW-0175">Coiled coil</keyword>
<reference evidence="5 6" key="1">
    <citation type="submission" date="2018-11" db="EMBL/GenBank/DDBJ databases">
        <title>Genomic Encyclopedia of Type Strains, Phase IV (KMG-IV): sequencing the most valuable type-strain genomes for metagenomic binning, comparative biology and taxonomic classification.</title>
        <authorList>
            <person name="Goeker M."/>
        </authorList>
    </citation>
    <scope>NUCLEOTIDE SEQUENCE [LARGE SCALE GENOMIC DNA]</scope>
    <source>
        <strain evidence="5 6">DSM 25623</strain>
    </source>
</reference>
<dbReference type="InterPro" id="IPR001647">
    <property type="entry name" value="HTH_TetR"/>
</dbReference>
<dbReference type="PROSITE" id="PS50977">
    <property type="entry name" value="HTH_TETR_2"/>
    <property type="match status" value="1"/>
</dbReference>
<accession>A0A3N4W4R3</accession>
<organism evidence="5 6">
    <name type="scientific">Vulcaniibacterium tengchongense</name>
    <dbReference type="NCBI Taxonomy" id="1273429"/>
    <lineage>
        <taxon>Bacteria</taxon>
        <taxon>Pseudomonadati</taxon>
        <taxon>Pseudomonadota</taxon>
        <taxon>Gammaproteobacteria</taxon>
        <taxon>Lysobacterales</taxon>
        <taxon>Lysobacteraceae</taxon>
        <taxon>Vulcaniibacterium</taxon>
    </lineage>
</organism>
<dbReference type="SUPFAM" id="SSF46689">
    <property type="entry name" value="Homeodomain-like"/>
    <property type="match status" value="1"/>
</dbReference>
<dbReference type="OrthoDB" id="4541465at2"/>
<keyword evidence="2 3" id="KW-0238">DNA-binding</keyword>
<dbReference type="RefSeq" id="WP_158635756.1">
    <property type="nucleotide sequence ID" value="NZ_RKQN01000002.1"/>
</dbReference>
<dbReference type="SUPFAM" id="SSF48498">
    <property type="entry name" value="Tetracyclin repressor-like, C-terminal domain"/>
    <property type="match status" value="1"/>
</dbReference>
<keyword evidence="6" id="KW-1185">Reference proteome</keyword>
<name>A0A3N4W4R3_9GAMM</name>
<dbReference type="Gene3D" id="1.10.10.60">
    <property type="entry name" value="Homeodomain-like"/>
    <property type="match status" value="1"/>
</dbReference>
<evidence type="ECO:0000256" key="2">
    <source>
        <dbReference type="ARBA" id="ARBA00023125"/>
    </source>
</evidence>
<gene>
    <name evidence="5" type="ORF">EDC50_2056</name>
</gene>
<protein>
    <submittedName>
        <fullName evidence="5">TetR family transcriptional regulator</fullName>
    </submittedName>
</protein>
<evidence type="ECO:0000313" key="5">
    <source>
        <dbReference type="EMBL" id="RPE80224.1"/>
    </source>
</evidence>
<evidence type="ECO:0000256" key="3">
    <source>
        <dbReference type="PROSITE-ProRule" id="PRU00335"/>
    </source>
</evidence>
<dbReference type="GO" id="GO:0000976">
    <property type="term" value="F:transcription cis-regulatory region binding"/>
    <property type="evidence" value="ECO:0007669"/>
    <property type="project" value="TreeGrafter"/>
</dbReference>
<comment type="caution">
    <text evidence="5">The sequence shown here is derived from an EMBL/GenBank/DDBJ whole genome shotgun (WGS) entry which is preliminary data.</text>
</comment>
<dbReference type="Proteomes" id="UP000269708">
    <property type="component" value="Unassembled WGS sequence"/>
</dbReference>
<dbReference type="PRINTS" id="PR00455">
    <property type="entry name" value="HTHTETR"/>
</dbReference>
<sequence>MTLPLRKPDAPPAASGERAALLDAAERLFVAHGVAPVELGDVAAAAGLPLRAAARHFAGKDALLAGLRERFVADFCAGQRAAMERCRPGDWTGRLRAWIASGFHGYLDHAALHDVVFHDARAHDRIALQHNPVVDQLTELLQAGVEARAWVSTDPRMTAVIFFNALHAAADRVIAAGEPYERERPLRTLIGYFERSVQWWRQA</sequence>
<dbReference type="Pfam" id="PF00440">
    <property type="entry name" value="TetR_N"/>
    <property type="match status" value="1"/>
</dbReference>
<proteinExistence type="predicted"/>
<dbReference type="InterPro" id="IPR036271">
    <property type="entry name" value="Tet_transcr_reg_TetR-rel_C_sf"/>
</dbReference>
<dbReference type="PANTHER" id="PTHR30055">
    <property type="entry name" value="HTH-TYPE TRANSCRIPTIONAL REGULATOR RUTR"/>
    <property type="match status" value="1"/>
</dbReference>
<dbReference type="EMBL" id="RKQN01000002">
    <property type="protein sequence ID" value="RPE80224.1"/>
    <property type="molecule type" value="Genomic_DNA"/>
</dbReference>
<dbReference type="Gene3D" id="1.10.357.10">
    <property type="entry name" value="Tetracycline Repressor, domain 2"/>
    <property type="match status" value="1"/>
</dbReference>
<evidence type="ECO:0000313" key="6">
    <source>
        <dbReference type="Proteomes" id="UP000269708"/>
    </source>
</evidence>
<dbReference type="InterPro" id="IPR009057">
    <property type="entry name" value="Homeodomain-like_sf"/>
</dbReference>
<dbReference type="PANTHER" id="PTHR30055:SF183">
    <property type="entry name" value="NUCLEOID OCCLUSION FACTOR SLMA"/>
    <property type="match status" value="1"/>
</dbReference>
<feature type="domain" description="HTH tetR-type" evidence="4">
    <location>
        <begin position="15"/>
        <end position="75"/>
    </location>
</feature>
<evidence type="ECO:0000256" key="1">
    <source>
        <dbReference type="ARBA" id="ARBA00023054"/>
    </source>
</evidence>
<dbReference type="AlphaFoldDB" id="A0A3N4W4R3"/>
<dbReference type="GO" id="GO:0003700">
    <property type="term" value="F:DNA-binding transcription factor activity"/>
    <property type="evidence" value="ECO:0007669"/>
    <property type="project" value="TreeGrafter"/>
</dbReference>